<dbReference type="AlphaFoldDB" id="A0A2S3ZV60"/>
<name>A0A2S3ZV60_ARTGL</name>
<protein>
    <submittedName>
        <fullName evidence="1">Uncharacterized protein</fullName>
    </submittedName>
</protein>
<evidence type="ECO:0000313" key="2">
    <source>
        <dbReference type="Proteomes" id="UP000237061"/>
    </source>
</evidence>
<reference evidence="1 2" key="1">
    <citation type="submission" date="2018-01" db="EMBL/GenBank/DDBJ databases">
        <title>Arthrobacter sp. nov., from glaciers in China.</title>
        <authorList>
            <person name="Liu Q."/>
            <person name="Xin Y.-H."/>
        </authorList>
    </citation>
    <scope>NUCLEOTIDE SEQUENCE [LARGE SCALE GENOMIC DNA]</scope>
    <source>
        <strain evidence="1 2">HLT2-12-2</strain>
    </source>
</reference>
<organism evidence="1 2">
    <name type="scientific">Arthrobacter glacialis</name>
    <dbReference type="NCBI Taxonomy" id="1664"/>
    <lineage>
        <taxon>Bacteria</taxon>
        <taxon>Bacillati</taxon>
        <taxon>Actinomycetota</taxon>
        <taxon>Actinomycetes</taxon>
        <taxon>Micrococcales</taxon>
        <taxon>Micrococcaceae</taxon>
        <taxon>Arthrobacter</taxon>
    </lineage>
</organism>
<sequence length="119" mass="13241">MHAANASAIPIMLSMNIEEVDERDSTWEQHDSIFRVYFAQGIDRAITTVDVSGATFSEVRRWAKEEASDDTIVAIALVSLDARGLKGLTWLLGMDPNDQPVADIEFRMLAEMIDEGPSR</sequence>
<dbReference type="EMBL" id="PPXC01000009">
    <property type="protein sequence ID" value="POH73063.1"/>
    <property type="molecule type" value="Genomic_DNA"/>
</dbReference>
<gene>
    <name evidence="1" type="ORF">CVS27_12960</name>
</gene>
<dbReference type="Proteomes" id="UP000237061">
    <property type="component" value="Unassembled WGS sequence"/>
</dbReference>
<accession>A0A2S3ZV60</accession>
<comment type="caution">
    <text evidence="1">The sequence shown here is derived from an EMBL/GenBank/DDBJ whole genome shotgun (WGS) entry which is preliminary data.</text>
</comment>
<evidence type="ECO:0000313" key="1">
    <source>
        <dbReference type="EMBL" id="POH73063.1"/>
    </source>
</evidence>
<keyword evidence="2" id="KW-1185">Reference proteome</keyword>
<proteinExistence type="predicted"/>